<dbReference type="Gene3D" id="3.20.20.70">
    <property type="entry name" value="Aldolase class I"/>
    <property type="match status" value="1"/>
</dbReference>
<evidence type="ECO:0000256" key="4">
    <source>
        <dbReference type="ARBA" id="ARBA00022723"/>
    </source>
</evidence>
<dbReference type="GO" id="GO:0051539">
    <property type="term" value="F:4 iron, 4 sulfur cluster binding"/>
    <property type="evidence" value="ECO:0007669"/>
    <property type="project" value="UniProtKB-KW"/>
</dbReference>
<dbReference type="InterPro" id="IPR058240">
    <property type="entry name" value="rSAM_sf"/>
</dbReference>
<evidence type="ECO:0000313" key="8">
    <source>
        <dbReference type="EMBL" id="GBD09103.1"/>
    </source>
</evidence>
<evidence type="ECO:0000256" key="5">
    <source>
        <dbReference type="ARBA" id="ARBA00023004"/>
    </source>
</evidence>
<dbReference type="NCBIfam" id="TIGR01445">
    <property type="entry name" value="intein_Nterm"/>
    <property type="match status" value="1"/>
</dbReference>
<evidence type="ECO:0000256" key="3">
    <source>
        <dbReference type="ARBA" id="ARBA00022691"/>
    </source>
</evidence>
<evidence type="ECO:0000259" key="7">
    <source>
        <dbReference type="SMART" id="SM00306"/>
    </source>
</evidence>
<dbReference type="Proteomes" id="UP000236642">
    <property type="component" value="Unassembled WGS sequence"/>
</dbReference>
<dbReference type="InterPro" id="IPR013785">
    <property type="entry name" value="Aldolase_TIM"/>
</dbReference>
<proteinExistence type="predicted"/>
<dbReference type="GO" id="GO:0003824">
    <property type="term" value="F:catalytic activity"/>
    <property type="evidence" value="ECO:0007669"/>
    <property type="project" value="InterPro"/>
</dbReference>
<dbReference type="InterPro" id="IPR034457">
    <property type="entry name" value="Organic_radical-activating"/>
</dbReference>
<dbReference type="InterPro" id="IPR007197">
    <property type="entry name" value="rSAM"/>
</dbReference>
<dbReference type="InterPro" id="IPR036844">
    <property type="entry name" value="Hint_dom_sf"/>
</dbReference>
<comment type="cofactor">
    <cofactor evidence="1">
        <name>[4Fe-4S] cluster</name>
        <dbReference type="ChEBI" id="CHEBI:49883"/>
    </cofactor>
</comment>
<dbReference type="SUPFAM" id="SSF102114">
    <property type="entry name" value="Radical SAM enzymes"/>
    <property type="match status" value="1"/>
</dbReference>
<dbReference type="PROSITE" id="PS50817">
    <property type="entry name" value="INTEIN_N_TER"/>
    <property type="match status" value="1"/>
</dbReference>
<name>A0A2H5Y6M7_9CHLR</name>
<dbReference type="InterPro" id="IPR006141">
    <property type="entry name" value="Intein_N"/>
</dbReference>
<keyword evidence="2" id="KW-0004">4Fe-4S</keyword>
<dbReference type="SMART" id="SM00306">
    <property type="entry name" value="HintN"/>
    <property type="match status" value="1"/>
</dbReference>
<organism evidence="8 9">
    <name type="scientific">Candidatus Thermoflexus japonica</name>
    <dbReference type="NCBI Taxonomy" id="2035417"/>
    <lineage>
        <taxon>Bacteria</taxon>
        <taxon>Bacillati</taxon>
        <taxon>Chloroflexota</taxon>
        <taxon>Thermoflexia</taxon>
        <taxon>Thermoflexales</taxon>
        <taxon>Thermoflexaceae</taxon>
        <taxon>Thermoflexus</taxon>
    </lineage>
</organism>
<keyword evidence="4" id="KW-0479">Metal-binding</keyword>
<dbReference type="GO" id="GO:0016539">
    <property type="term" value="P:intein-mediated protein splicing"/>
    <property type="evidence" value="ECO:0007669"/>
    <property type="project" value="InterPro"/>
</dbReference>
<dbReference type="PROSITE" id="PS50818">
    <property type="entry name" value="INTEIN_C_TER"/>
    <property type="match status" value="1"/>
</dbReference>
<keyword evidence="5" id="KW-0408">Iron</keyword>
<reference evidence="9" key="1">
    <citation type="submission" date="2017-09" db="EMBL/GenBank/DDBJ databases">
        <title>Metaegenomics of thermophilic ammonia-oxidizing enrichment culture.</title>
        <authorList>
            <person name="Kato S."/>
            <person name="Suzuki K."/>
        </authorList>
    </citation>
    <scope>NUCLEOTIDE SEQUENCE [LARGE SCALE GENOMIC DNA]</scope>
</reference>
<sequence>MAEVRTLADVLDALTRPGELYERLPDGSVRCYACGHRCLIRPGRRGICQVRFNRDGTLYVPWGYVAALQVDPTEKKPFFHILPGSYTLTFGMLGCDLHCSYCFTGETFVITQRGIFSLEELFQKASRVQVNPDGEIGFVEGLYTPSHRGRLRKIRAVFRHRYEGDLIRIVPAFLPPIECTPDHRFLATLRPRKGKRPENPQWVRADQLSPNHCLVIPRFIELGPESSVQELDGKAWLEAAVDISRMHRGLLPSRAAPALVPAGDRRSELIRVEGDRVRVFDEHAPGIPARMPLDERLAEFHGAISTNGRGDAASVSPYLSYGIAWLLLHCGRLPSLRAYSTPKAPMEGRHVQRARQLYRVRWPLNGQIRGFWADEQYYYLPIREVQRRAFSGYVFNLEVEGDHTYLPNFVAASNCQNWQVSQALRDEEAGVRPVPVTPSQLVALAKRYGAQLIGSSYNEPLITSEWAVAIFKEAIAQGLRCVYVSNGNLTREVLEYLRPYLVGYKIDLKSMRDKNYRALGMPLKNVLEGIRMVYESGLWLEVVTLVVPGFNDSDEELRDAAEFLASISPDIPWHVTAFHPDYKMTDRDWTPAKTLIRAAEIGKAAGLRYVYAGNLPGRVGPFENTYCPNCDALLIARHGFRILVDHLSGRGACYRCGTTIPGIWQ</sequence>
<gene>
    <name evidence="8" type="ORF">HRbin22_01350</name>
</gene>
<feature type="domain" description="Hint" evidence="7">
    <location>
        <begin position="100"/>
        <end position="218"/>
    </location>
</feature>
<evidence type="ECO:0000256" key="2">
    <source>
        <dbReference type="ARBA" id="ARBA00022485"/>
    </source>
</evidence>
<dbReference type="Pfam" id="PF04055">
    <property type="entry name" value="Radical_SAM"/>
    <property type="match status" value="1"/>
</dbReference>
<dbReference type="InterPro" id="IPR030934">
    <property type="entry name" value="Intein_C"/>
</dbReference>
<dbReference type="PANTHER" id="PTHR30352:SF5">
    <property type="entry name" value="PYRUVATE FORMATE-LYASE 1-ACTIVATING ENZYME"/>
    <property type="match status" value="1"/>
</dbReference>
<keyword evidence="3" id="KW-0949">S-adenosyl-L-methionine</keyword>
<dbReference type="EMBL" id="BEHY01000027">
    <property type="protein sequence ID" value="GBD09103.1"/>
    <property type="molecule type" value="Genomic_DNA"/>
</dbReference>
<accession>A0A2H5Y6M7</accession>
<dbReference type="Gene3D" id="2.170.16.10">
    <property type="entry name" value="Hedgehog/Intein (Hint) domain"/>
    <property type="match status" value="1"/>
</dbReference>
<evidence type="ECO:0000256" key="1">
    <source>
        <dbReference type="ARBA" id="ARBA00001966"/>
    </source>
</evidence>
<evidence type="ECO:0000313" key="9">
    <source>
        <dbReference type="Proteomes" id="UP000236642"/>
    </source>
</evidence>
<dbReference type="GO" id="GO:0046872">
    <property type="term" value="F:metal ion binding"/>
    <property type="evidence" value="ECO:0007669"/>
    <property type="project" value="UniProtKB-KW"/>
</dbReference>
<dbReference type="InterPro" id="IPR003587">
    <property type="entry name" value="Hint_dom_N"/>
</dbReference>
<comment type="caution">
    <text evidence="8">The sequence shown here is derived from an EMBL/GenBank/DDBJ whole genome shotgun (WGS) entry which is preliminary data.</text>
</comment>
<evidence type="ECO:0000256" key="6">
    <source>
        <dbReference type="ARBA" id="ARBA00023014"/>
    </source>
</evidence>
<dbReference type="SUPFAM" id="SSF51294">
    <property type="entry name" value="Hedgehog/intein (Hint) domain"/>
    <property type="match status" value="1"/>
</dbReference>
<protein>
    <recommendedName>
        <fullName evidence="7">Hint domain-containing protein</fullName>
    </recommendedName>
</protein>
<keyword evidence="6" id="KW-0411">Iron-sulfur</keyword>
<dbReference type="PANTHER" id="PTHR30352">
    <property type="entry name" value="PYRUVATE FORMATE-LYASE-ACTIVATING ENZYME"/>
    <property type="match status" value="1"/>
</dbReference>
<dbReference type="CDD" id="cd00081">
    <property type="entry name" value="Hint"/>
    <property type="match status" value="1"/>
</dbReference>
<dbReference type="AlphaFoldDB" id="A0A2H5Y6M7"/>